<dbReference type="EMBL" id="PEVC01000056">
    <property type="protein sequence ID" value="PIV00346.1"/>
    <property type="molecule type" value="Genomic_DNA"/>
</dbReference>
<comment type="caution">
    <text evidence="1">The sequence shown here is derived from an EMBL/GenBank/DDBJ whole genome shotgun (WGS) entry which is preliminary data.</text>
</comment>
<organism evidence="1 2">
    <name type="scientific">Candidatus Shapirobacteria bacterium CG03_land_8_20_14_0_80_39_12</name>
    <dbReference type="NCBI Taxonomy" id="1974879"/>
    <lineage>
        <taxon>Bacteria</taxon>
        <taxon>Candidatus Shapironibacteriota</taxon>
    </lineage>
</organism>
<dbReference type="AlphaFoldDB" id="A0A2M7BB59"/>
<name>A0A2M7BB59_9BACT</name>
<sequence length="76" mass="8701">MMVSLLDDRVLALQTEETHVRQFIDKLKENFSNREVASPDDVAQDSSSDWTNQCLINCLEGRLNQIGQQISALRHQ</sequence>
<dbReference type="Proteomes" id="UP000229631">
    <property type="component" value="Unassembled WGS sequence"/>
</dbReference>
<reference evidence="2" key="1">
    <citation type="submission" date="2017-09" db="EMBL/GenBank/DDBJ databases">
        <title>Depth-based differentiation of microbial function through sediment-hosted aquifers and enrichment of novel symbionts in the deep terrestrial subsurface.</title>
        <authorList>
            <person name="Probst A.J."/>
            <person name="Ladd B."/>
            <person name="Jarett J.K."/>
            <person name="Geller-Mcgrath D.E."/>
            <person name="Sieber C.M.K."/>
            <person name="Emerson J.B."/>
            <person name="Anantharaman K."/>
            <person name="Thomas B.C."/>
            <person name="Malmstrom R."/>
            <person name="Stieglmeier M."/>
            <person name="Klingl A."/>
            <person name="Woyke T."/>
            <person name="Ryan C.M."/>
            <person name="Banfield J.F."/>
        </authorList>
    </citation>
    <scope>NUCLEOTIDE SEQUENCE [LARGE SCALE GENOMIC DNA]</scope>
</reference>
<evidence type="ECO:0000313" key="1">
    <source>
        <dbReference type="EMBL" id="PIV00346.1"/>
    </source>
</evidence>
<evidence type="ECO:0000313" key="2">
    <source>
        <dbReference type="Proteomes" id="UP000229631"/>
    </source>
</evidence>
<protein>
    <submittedName>
        <fullName evidence="1">Uncharacterized protein</fullName>
    </submittedName>
</protein>
<proteinExistence type="predicted"/>
<accession>A0A2M7BB59</accession>
<gene>
    <name evidence="1" type="ORF">COS54_03270</name>
</gene>